<dbReference type="InterPro" id="IPR003695">
    <property type="entry name" value="Ppx_GppA_N"/>
</dbReference>
<accession>A0A812IL34</accession>
<dbReference type="OrthoDB" id="446927at2759"/>
<evidence type="ECO:0000256" key="5">
    <source>
        <dbReference type="ARBA" id="ARBA00009347"/>
    </source>
</evidence>
<dbReference type="SUPFAM" id="SSF53067">
    <property type="entry name" value="Actin-like ATPase domain"/>
    <property type="match status" value="2"/>
</dbReference>
<dbReference type="PANTHER" id="PTHR30005:SF14">
    <property type="entry name" value="EXOPOLYPHOSPHATASE"/>
    <property type="match status" value="1"/>
</dbReference>
<dbReference type="CDD" id="cd07340">
    <property type="entry name" value="M48B_Htpx_like"/>
    <property type="match status" value="1"/>
</dbReference>
<dbReference type="Pfam" id="PF02541">
    <property type="entry name" value="Ppx-GppA"/>
    <property type="match status" value="1"/>
</dbReference>
<dbReference type="SUPFAM" id="SSF56645">
    <property type="entry name" value="Acyl-CoA dehydrogenase NM domain-like"/>
    <property type="match status" value="1"/>
</dbReference>
<dbReference type="GO" id="GO:0016020">
    <property type="term" value="C:membrane"/>
    <property type="evidence" value="ECO:0007669"/>
    <property type="project" value="UniProtKB-SubCell"/>
</dbReference>
<dbReference type="Gene3D" id="1.20.1440.20">
    <property type="entry name" value="LemA-like domain"/>
    <property type="match status" value="1"/>
</dbReference>
<evidence type="ECO:0000259" key="23">
    <source>
        <dbReference type="Pfam" id="PF02771"/>
    </source>
</evidence>
<name>A0A812IL34_SYMPI</name>
<evidence type="ECO:0000313" key="26">
    <source>
        <dbReference type="Proteomes" id="UP000649617"/>
    </source>
</evidence>
<evidence type="ECO:0000256" key="15">
    <source>
        <dbReference type="ARBA" id="ARBA00023049"/>
    </source>
</evidence>
<feature type="domain" description="Acyl-CoA oxidase/dehydrogenase middle" evidence="22">
    <location>
        <begin position="107"/>
        <end position="201"/>
    </location>
</feature>
<dbReference type="InterPro" id="IPR013786">
    <property type="entry name" value="AcylCoA_DH/ox_N"/>
</dbReference>
<dbReference type="Pfam" id="PF21447">
    <property type="entry name" value="Ppx-GppA_III"/>
    <property type="match status" value="1"/>
</dbReference>
<keyword evidence="16 18" id="KW-0472">Membrane</keyword>
<dbReference type="FunFam" id="3.30.420.40:FF:000023">
    <property type="entry name" value="Guanosine-5'-triphosphate,3'-diphosphate pyrophosphatase"/>
    <property type="match status" value="1"/>
</dbReference>
<feature type="domain" description="Ppx/GppA phosphatase N-terminal" evidence="21">
    <location>
        <begin position="1190"/>
        <end position="1471"/>
    </location>
</feature>
<gene>
    <name evidence="25" type="primary">ppx</name>
    <name evidence="25" type="ORF">SPIL2461_LOCUS142</name>
</gene>
<dbReference type="GO" id="GO:0046872">
    <property type="term" value="F:metal ion binding"/>
    <property type="evidence" value="ECO:0007669"/>
    <property type="project" value="UniProtKB-KW"/>
</dbReference>
<dbReference type="Gene3D" id="3.30.420.40">
    <property type="match status" value="1"/>
</dbReference>
<dbReference type="FunFam" id="2.40.110.10:FF:000011">
    <property type="entry name" value="Acyl-CoA dehydrogenase FadE34"/>
    <property type="match status" value="1"/>
</dbReference>
<feature type="transmembrane region" description="Helical" evidence="18">
    <location>
        <begin position="607"/>
        <end position="627"/>
    </location>
</feature>
<feature type="transmembrane region" description="Helical" evidence="18">
    <location>
        <begin position="763"/>
        <end position="786"/>
    </location>
</feature>
<comment type="caution">
    <text evidence="25">The sequence shown here is derived from an EMBL/GenBank/DDBJ whole genome shotgun (WGS) entry which is preliminary data.</text>
</comment>
<feature type="transmembrane region" description="Helical" evidence="18">
    <location>
        <begin position="359"/>
        <end position="377"/>
    </location>
</feature>
<evidence type="ECO:0000256" key="2">
    <source>
        <dbReference type="ARBA" id="ARBA00001974"/>
    </source>
</evidence>
<proteinExistence type="inferred from homology"/>
<evidence type="ECO:0000256" key="8">
    <source>
        <dbReference type="ARBA" id="ARBA00022692"/>
    </source>
</evidence>
<comment type="cofactor">
    <cofactor evidence="2">
        <name>FAD</name>
        <dbReference type="ChEBI" id="CHEBI:57692"/>
    </cofactor>
</comment>
<evidence type="ECO:0000256" key="3">
    <source>
        <dbReference type="ARBA" id="ARBA00004167"/>
    </source>
</evidence>
<dbReference type="Gene3D" id="2.40.110.10">
    <property type="entry name" value="Butyryl-CoA Dehydrogenase, subunit A, domain 2"/>
    <property type="match status" value="1"/>
</dbReference>
<dbReference type="Gene3D" id="1.10.3210.10">
    <property type="entry name" value="Hypothetical protein af1432"/>
    <property type="match status" value="1"/>
</dbReference>
<sequence>MRTPGSEEETVWGGRNQTWVNPDSKIWLERMAERGWTVPRWPEAYGGGGLSADEDKILQQEMRRINARLPIQSFGIWMLGPALLEFASEEQKKKYLPEIARGEIRWCQGYSEPSYGSDLAGLQTKAEDKGDYYLVNGAKIWTSYADQADWIFCLVRTDADAPKHEGISFLLFDMASEGVTTTPIPLISGASPFCQTFFDDVKVPKTQLVGELNKGWTIAKRLLQHERQMISGIGGNSALGGSGSQLEDVAKKYIGEQNGQIADPAIRGSITEHRMNDSAFQLTMARSGEEAKAGNLDANLASIFKYYGTEQNKRKYERMLELMGTQMLGWEGDTFEARELNATRQWQCHYSQLENRMEFIIVLVIIAALAFWVVAIYNKLVALKNRFENGFAQIEVQLKRRYDLIPNLVETAKAYMSHERETLEAVINARNQAMAGLTAAAADPGNANAMKELGSAEGMLGSALGRLNVVMEAYPDLKANQNMMQLSEELTTTENKVAFSRQAYNDQVTEYNSYRQSFPPVVFAGMFGHAIDAELLEFADSEAIQAAPSAQDNARKKTWLLAMLFGAAVITLLLLTNLFVAIAFGWAGMQTGMTFGQTLAQVPIDSWIWISLGVIGVIGVASLYKFLSISGGGKTIAEALGGSLIHQSTTDQKQRQLLNVVEEMALAAGMPVPPVYLIPEPSINAFAAGFSTDDAVIGINQGTLEQLSRSELQGVVAHEFSHILNGDTHINLRLIAILHGILFVGMIGYGLLRAGGFSRRNGLPIVVAGIGLLIIGYGGTFFGNLIKAAVSRQREYLADASAVQFTRDPSSIADALKKIGGFSMSSHMTNPAAEQASHMFFGAAAQKFSTSLLATHPPLDKRILAIEPGWDGKFLQNSPATMATGQHRQTRPSNPAETSGVSQLAGDADSRAQNIVEQVGTLSVAGLTAAQDMISNNPAQLKEAAHDPFEARALVYAMLIHSEQNSASEQQLALIAERAEAGVAAHVTRLLPIVRGSSSSHLLMLLEMSIPALKELSRAQYKTFTSNTAALITADKRIEIFEWVIHRVLTKHLHAHFQGPLNVHGRIGNISKLADDAAKLLSILASHSHQDTDEQLRAYSAGAAELGISKAYSKQENFDYQRMNDTLAKLRKLKPLAKPALLKACATTVLADNHVNAAEGALLQGIVLPLTNRSKQLGALDLGSNSFHLLIAQESHGRVQVLDKHKEMVRLAEGLRSGKSLDADVVTRALECLERFAQRLRPLDPSNVRIVGTNTLRKAKDSQFLAQAEQILGHKIDIISGREEARLIFMGVCHDLGGEDTRRLVVDIGGGSTELILGRKASPEQLESLYMGCVSMSQKYFADGVITKQAMQKAIKHALVELEPVTHDFVEQGWESSVGASGTINAVREVNAHLTGEDLISSKGLAEIRSKLISAGNLSELNLAGLADERKAVFPGGVAILSAIFEALQIENMMAAQSALREGLIYDLLGRQQEDDAREHTVANLTRRYRIDEVHARQVRETALSLLSQVAMVWDLTNPEHKLILGWAASLHEIGMDISHSGYHKHGGYLLENMDLPGFSRAEQKLLAIMVRAHRRKMPIDLFPADAPSQIRLSVLLRIAAVLHRGRSHTPLPHVDVQAKNKQLKLSLPQDYLDTHPLTAEDLANEANYIKAAGVELVLVDH</sequence>
<evidence type="ECO:0000256" key="7">
    <source>
        <dbReference type="ARBA" id="ARBA00022670"/>
    </source>
</evidence>
<keyword evidence="10" id="KW-0378">Hydrolase</keyword>
<feature type="domain" description="Acyl-CoA dehydrogenase/oxidase N-terminal" evidence="23">
    <location>
        <begin position="27"/>
        <end position="103"/>
    </location>
</feature>
<dbReference type="InterPro" id="IPR023353">
    <property type="entry name" value="LemA-like_dom_sf"/>
</dbReference>
<evidence type="ECO:0000256" key="12">
    <source>
        <dbReference type="ARBA" id="ARBA00022833"/>
    </source>
</evidence>
<dbReference type="InterPro" id="IPR036250">
    <property type="entry name" value="AcylCo_DH-like_C"/>
</dbReference>
<dbReference type="Gene3D" id="3.30.2010.10">
    <property type="entry name" value="Metalloproteases ('zincins'), catalytic domain"/>
    <property type="match status" value="1"/>
</dbReference>
<dbReference type="Gene3D" id="1.10.540.10">
    <property type="entry name" value="Acyl-CoA dehydrogenase/oxidase, N-terminal domain"/>
    <property type="match status" value="1"/>
</dbReference>
<feature type="transmembrane region" description="Helical" evidence="18">
    <location>
        <begin position="559"/>
        <end position="587"/>
    </location>
</feature>
<evidence type="ECO:0000259" key="24">
    <source>
        <dbReference type="Pfam" id="PF21447"/>
    </source>
</evidence>
<dbReference type="CDD" id="cd24053">
    <property type="entry name" value="ASKHA_NBD_EcPPX-GppA-like"/>
    <property type="match status" value="1"/>
</dbReference>
<dbReference type="Proteomes" id="UP000649617">
    <property type="component" value="Unassembled WGS sequence"/>
</dbReference>
<dbReference type="FunFam" id="3.30.420.150:FF:000001">
    <property type="entry name" value="Guanosine-5'-triphosphate,3'-diphosphate pyrophosphatase"/>
    <property type="match status" value="1"/>
</dbReference>
<dbReference type="Gene3D" id="3.30.420.150">
    <property type="entry name" value="Exopolyphosphatase. Domain 2"/>
    <property type="match status" value="1"/>
</dbReference>
<keyword evidence="14" id="KW-0560">Oxidoreductase</keyword>
<evidence type="ECO:0000259" key="20">
    <source>
        <dbReference type="Pfam" id="PF01435"/>
    </source>
</evidence>
<evidence type="ECO:0000256" key="17">
    <source>
        <dbReference type="SAM" id="MobiDB-lite"/>
    </source>
</evidence>
<reference evidence="25" key="1">
    <citation type="submission" date="2021-02" db="EMBL/GenBank/DDBJ databases">
        <authorList>
            <person name="Dougan E. K."/>
            <person name="Rhodes N."/>
            <person name="Thang M."/>
            <person name="Chan C."/>
        </authorList>
    </citation>
    <scope>NUCLEOTIDE SEQUENCE</scope>
</reference>
<evidence type="ECO:0000256" key="1">
    <source>
        <dbReference type="ARBA" id="ARBA00001947"/>
    </source>
</evidence>
<evidence type="ECO:0000256" key="16">
    <source>
        <dbReference type="ARBA" id="ARBA00023136"/>
    </source>
</evidence>
<dbReference type="InterPro" id="IPR009075">
    <property type="entry name" value="AcylCo_DH/oxidase_C"/>
</dbReference>
<evidence type="ECO:0000256" key="6">
    <source>
        <dbReference type="ARBA" id="ARBA00022630"/>
    </source>
</evidence>
<comment type="subcellular location">
    <subcellularLocation>
        <location evidence="3">Membrane</location>
        <topology evidence="3">Single-pass membrane protein</topology>
    </subcellularLocation>
</comment>
<evidence type="ECO:0000256" key="10">
    <source>
        <dbReference type="ARBA" id="ARBA00022801"/>
    </source>
</evidence>
<evidence type="ECO:0000256" key="13">
    <source>
        <dbReference type="ARBA" id="ARBA00022989"/>
    </source>
</evidence>
<dbReference type="GO" id="GO:0004222">
    <property type="term" value="F:metalloendopeptidase activity"/>
    <property type="evidence" value="ECO:0007669"/>
    <property type="project" value="InterPro"/>
</dbReference>
<evidence type="ECO:0000259" key="19">
    <source>
        <dbReference type="Pfam" id="PF00441"/>
    </source>
</evidence>
<feature type="domain" description="Peptidase M48" evidence="20">
    <location>
        <begin position="652"/>
        <end position="867"/>
    </location>
</feature>
<feature type="region of interest" description="Disordered" evidence="17">
    <location>
        <begin position="882"/>
        <end position="908"/>
    </location>
</feature>
<dbReference type="Pfam" id="PF00441">
    <property type="entry name" value="Acyl-CoA_dh_1"/>
    <property type="match status" value="1"/>
</dbReference>
<dbReference type="EMBL" id="CAJNIZ010000001">
    <property type="protein sequence ID" value="CAE7149541.1"/>
    <property type="molecule type" value="Genomic_DNA"/>
</dbReference>
<dbReference type="GO" id="GO:0004309">
    <property type="term" value="F:exopolyphosphatase activity"/>
    <property type="evidence" value="ECO:0007669"/>
    <property type="project" value="TreeGrafter"/>
</dbReference>
<dbReference type="Pfam" id="PF02771">
    <property type="entry name" value="Acyl-CoA_dh_N"/>
    <property type="match status" value="1"/>
</dbReference>
<dbReference type="SUPFAM" id="SSF140478">
    <property type="entry name" value="LemA-like"/>
    <property type="match status" value="1"/>
</dbReference>
<organism evidence="25 26">
    <name type="scientific">Symbiodinium pilosum</name>
    <name type="common">Dinoflagellate</name>
    <dbReference type="NCBI Taxonomy" id="2952"/>
    <lineage>
        <taxon>Eukaryota</taxon>
        <taxon>Sar</taxon>
        <taxon>Alveolata</taxon>
        <taxon>Dinophyceae</taxon>
        <taxon>Suessiales</taxon>
        <taxon>Symbiodiniaceae</taxon>
        <taxon>Symbiodinium</taxon>
    </lineage>
</organism>
<dbReference type="SUPFAM" id="SSF47203">
    <property type="entry name" value="Acyl-CoA dehydrogenase C-terminal domain-like"/>
    <property type="match status" value="1"/>
</dbReference>
<dbReference type="InterPro" id="IPR043129">
    <property type="entry name" value="ATPase_NBD"/>
</dbReference>
<dbReference type="GO" id="GO:0016627">
    <property type="term" value="F:oxidoreductase activity, acting on the CH-CH group of donors"/>
    <property type="evidence" value="ECO:0007669"/>
    <property type="project" value="InterPro"/>
</dbReference>
<keyword evidence="8 18" id="KW-0812">Transmembrane</keyword>
<feature type="compositionally biased region" description="Polar residues" evidence="17">
    <location>
        <begin position="882"/>
        <end position="902"/>
    </location>
</feature>
<feature type="domain" description="Acyl-CoA dehydrogenase/oxidase C-terminal" evidence="19">
    <location>
        <begin position="213"/>
        <end position="331"/>
    </location>
</feature>
<dbReference type="Pfam" id="PF01435">
    <property type="entry name" value="Peptidase_M48"/>
    <property type="match status" value="1"/>
</dbReference>
<keyword evidence="6" id="KW-0285">Flavoprotein</keyword>
<evidence type="ECO:0000259" key="21">
    <source>
        <dbReference type="Pfam" id="PF02541"/>
    </source>
</evidence>
<dbReference type="Gene3D" id="1.20.140.10">
    <property type="entry name" value="Butyryl-CoA Dehydrogenase, subunit A, domain 3"/>
    <property type="match status" value="1"/>
</dbReference>
<comment type="similarity">
    <text evidence="4">Belongs to the LemA family.</text>
</comment>
<dbReference type="Pfam" id="PF02770">
    <property type="entry name" value="Acyl-CoA_dh_M"/>
    <property type="match status" value="1"/>
</dbReference>
<evidence type="ECO:0000259" key="22">
    <source>
        <dbReference type="Pfam" id="PF02770"/>
    </source>
</evidence>
<feature type="domain" description="Ppx/GppA phosphatase C-terminal" evidence="24">
    <location>
        <begin position="1478"/>
        <end position="1646"/>
    </location>
</feature>
<feature type="transmembrane region" description="Helical" evidence="18">
    <location>
        <begin position="730"/>
        <end position="751"/>
    </location>
</feature>
<keyword evidence="9" id="KW-0479">Metal-binding</keyword>
<comment type="cofactor">
    <cofactor evidence="1">
        <name>Zn(2+)</name>
        <dbReference type="ChEBI" id="CHEBI:29105"/>
    </cofactor>
</comment>
<dbReference type="GO" id="GO:0050660">
    <property type="term" value="F:flavin adenine dinucleotide binding"/>
    <property type="evidence" value="ECO:0007669"/>
    <property type="project" value="InterPro"/>
</dbReference>
<dbReference type="InterPro" id="IPR009100">
    <property type="entry name" value="AcylCoA_DH/oxidase_NM_dom_sf"/>
</dbReference>
<keyword evidence="7" id="KW-0645">Protease</keyword>
<evidence type="ECO:0000313" key="25">
    <source>
        <dbReference type="EMBL" id="CAE7149541.1"/>
    </source>
</evidence>
<dbReference type="InterPro" id="IPR046373">
    <property type="entry name" value="Acyl-CoA_Oxase/DH_mid-dom_sf"/>
</dbReference>
<keyword evidence="26" id="KW-1185">Reference proteome</keyword>
<protein>
    <submittedName>
        <fullName evidence="25">Ppx protein</fullName>
    </submittedName>
</protein>
<dbReference type="InterPro" id="IPR001915">
    <property type="entry name" value="Peptidase_M48"/>
</dbReference>
<dbReference type="Pfam" id="PF04011">
    <property type="entry name" value="LemA"/>
    <property type="match status" value="1"/>
</dbReference>
<dbReference type="GO" id="GO:0006798">
    <property type="term" value="P:polyphosphate catabolic process"/>
    <property type="evidence" value="ECO:0007669"/>
    <property type="project" value="TreeGrafter"/>
</dbReference>
<keyword evidence="15" id="KW-0482">Metalloprotease</keyword>
<evidence type="ECO:0000256" key="14">
    <source>
        <dbReference type="ARBA" id="ARBA00023002"/>
    </source>
</evidence>
<evidence type="ECO:0000256" key="18">
    <source>
        <dbReference type="SAM" id="Phobius"/>
    </source>
</evidence>
<evidence type="ECO:0000256" key="9">
    <source>
        <dbReference type="ARBA" id="ARBA00022723"/>
    </source>
</evidence>
<dbReference type="InterPro" id="IPR050273">
    <property type="entry name" value="GppA/Ppx_hydrolase"/>
</dbReference>
<evidence type="ECO:0000256" key="11">
    <source>
        <dbReference type="ARBA" id="ARBA00022827"/>
    </source>
</evidence>
<dbReference type="PANTHER" id="PTHR30005">
    <property type="entry name" value="EXOPOLYPHOSPHATASE"/>
    <property type="match status" value="1"/>
</dbReference>
<comment type="similarity">
    <text evidence="5">Belongs to the acyl-CoA dehydrogenase family.</text>
</comment>
<dbReference type="InterPro" id="IPR006091">
    <property type="entry name" value="Acyl-CoA_Oxase/DH_mid-dom"/>
</dbReference>
<keyword evidence="12" id="KW-0862">Zinc</keyword>
<dbReference type="SUPFAM" id="SSF109604">
    <property type="entry name" value="HD-domain/PDEase-like"/>
    <property type="match status" value="1"/>
</dbReference>
<dbReference type="InterPro" id="IPR007156">
    <property type="entry name" value="MamQ_LemA"/>
</dbReference>
<dbReference type="InterPro" id="IPR048950">
    <property type="entry name" value="Ppx_GppA_C"/>
</dbReference>
<keyword evidence="11" id="KW-0274">FAD</keyword>
<keyword evidence="13 18" id="KW-1133">Transmembrane helix</keyword>
<dbReference type="InterPro" id="IPR037069">
    <property type="entry name" value="AcylCoA_DH/ox_N_sf"/>
</dbReference>
<dbReference type="GO" id="GO:0006508">
    <property type="term" value="P:proteolysis"/>
    <property type="evidence" value="ECO:0007669"/>
    <property type="project" value="UniProtKB-KW"/>
</dbReference>
<evidence type="ECO:0000256" key="4">
    <source>
        <dbReference type="ARBA" id="ARBA00008854"/>
    </source>
</evidence>